<proteinExistence type="predicted"/>
<accession>A0A2Z3GVF6</accession>
<dbReference type="EMBL" id="CP025958">
    <property type="protein sequence ID" value="AWM37703.1"/>
    <property type="molecule type" value="Genomic_DNA"/>
</dbReference>
<evidence type="ECO:0000256" key="1">
    <source>
        <dbReference type="SAM" id="MobiDB-lite"/>
    </source>
</evidence>
<feature type="region of interest" description="Disordered" evidence="1">
    <location>
        <begin position="25"/>
        <end position="60"/>
    </location>
</feature>
<evidence type="ECO:0000256" key="2">
    <source>
        <dbReference type="SAM" id="SignalP"/>
    </source>
</evidence>
<keyword evidence="4" id="KW-1185">Reference proteome</keyword>
<dbReference type="Proteomes" id="UP000245802">
    <property type="component" value="Chromosome"/>
</dbReference>
<dbReference type="RefSeq" id="WP_010045079.1">
    <property type="nucleotide sequence ID" value="NZ_CP025958.1"/>
</dbReference>
<evidence type="ECO:0008006" key="5">
    <source>
        <dbReference type="Google" id="ProtNLM"/>
    </source>
</evidence>
<dbReference type="AlphaFoldDB" id="A0A2Z3GVF6"/>
<reference evidence="3 4" key="1">
    <citation type="submission" date="2018-01" db="EMBL/GenBank/DDBJ databases">
        <title>G. obscuriglobus.</title>
        <authorList>
            <person name="Franke J."/>
            <person name="Blomberg W."/>
            <person name="Selmecki A."/>
        </authorList>
    </citation>
    <scope>NUCLEOTIDE SEQUENCE [LARGE SCALE GENOMIC DNA]</scope>
    <source>
        <strain evidence="3 4">DSM 5831</strain>
    </source>
</reference>
<feature type="signal peptide" evidence="2">
    <location>
        <begin position="1"/>
        <end position="20"/>
    </location>
</feature>
<evidence type="ECO:0000313" key="4">
    <source>
        <dbReference type="Proteomes" id="UP000245802"/>
    </source>
</evidence>
<dbReference type="KEGG" id="gog:C1280_12360"/>
<evidence type="ECO:0000313" key="3">
    <source>
        <dbReference type="EMBL" id="AWM37703.1"/>
    </source>
</evidence>
<protein>
    <recommendedName>
        <fullName evidence="5">Secreted protein</fullName>
    </recommendedName>
</protein>
<dbReference type="OrthoDB" id="9969963at2"/>
<name>A0A2Z3GVF6_9BACT</name>
<organism evidence="3 4">
    <name type="scientific">Gemmata obscuriglobus</name>
    <dbReference type="NCBI Taxonomy" id="114"/>
    <lineage>
        <taxon>Bacteria</taxon>
        <taxon>Pseudomonadati</taxon>
        <taxon>Planctomycetota</taxon>
        <taxon>Planctomycetia</taxon>
        <taxon>Gemmatales</taxon>
        <taxon>Gemmataceae</taxon>
        <taxon>Gemmata</taxon>
    </lineage>
</organism>
<sequence length="121" mass="12686">MNRFFLAVTALGLAVGSANADWGGRTGATQGGAPTPQLGGPNTVLGMGNPSNGVAPDPYGMHPRLKRLFRLGGSSHAQMGYGQTGPSFNPNASGPAQGTLVFPNHPFVRSPRDFFMFEQNR</sequence>
<keyword evidence="2" id="KW-0732">Signal</keyword>
<gene>
    <name evidence="3" type="ORF">C1280_12360</name>
</gene>
<feature type="chain" id="PRO_5016313837" description="Secreted protein" evidence="2">
    <location>
        <begin position="21"/>
        <end position="121"/>
    </location>
</feature>